<feature type="compositionally biased region" description="Basic residues" evidence="1">
    <location>
        <begin position="1"/>
        <end position="10"/>
    </location>
</feature>
<protein>
    <submittedName>
        <fullName evidence="2">Putative inactive shikimate kinase like 1ic isoform X1</fullName>
    </submittedName>
</protein>
<name>A0A2P2KAX6_RHIMU</name>
<sequence length="35" mass="4044">MLAKISHHHSSLLPSSESGPHFNSDFHFRVKGWRL</sequence>
<reference evidence="2" key="1">
    <citation type="submission" date="2018-02" db="EMBL/GenBank/DDBJ databases">
        <title>Rhizophora mucronata_Transcriptome.</title>
        <authorList>
            <person name="Meera S.P."/>
            <person name="Sreeshan A."/>
            <person name="Augustine A."/>
        </authorList>
    </citation>
    <scope>NUCLEOTIDE SEQUENCE</scope>
    <source>
        <tissue evidence="2">Leaf</tissue>
    </source>
</reference>
<accession>A0A2P2KAX6</accession>
<keyword evidence="2" id="KW-0808">Transferase</keyword>
<feature type="region of interest" description="Disordered" evidence="1">
    <location>
        <begin position="1"/>
        <end position="25"/>
    </location>
</feature>
<keyword evidence="2" id="KW-0418">Kinase</keyword>
<organism evidence="2">
    <name type="scientific">Rhizophora mucronata</name>
    <name type="common">Asiatic mangrove</name>
    <dbReference type="NCBI Taxonomy" id="61149"/>
    <lineage>
        <taxon>Eukaryota</taxon>
        <taxon>Viridiplantae</taxon>
        <taxon>Streptophyta</taxon>
        <taxon>Embryophyta</taxon>
        <taxon>Tracheophyta</taxon>
        <taxon>Spermatophyta</taxon>
        <taxon>Magnoliopsida</taxon>
        <taxon>eudicotyledons</taxon>
        <taxon>Gunneridae</taxon>
        <taxon>Pentapetalae</taxon>
        <taxon>rosids</taxon>
        <taxon>fabids</taxon>
        <taxon>Malpighiales</taxon>
        <taxon>Rhizophoraceae</taxon>
        <taxon>Rhizophora</taxon>
    </lineage>
</organism>
<evidence type="ECO:0000256" key="1">
    <source>
        <dbReference type="SAM" id="MobiDB-lite"/>
    </source>
</evidence>
<feature type="compositionally biased region" description="Low complexity" evidence="1">
    <location>
        <begin position="11"/>
        <end position="21"/>
    </location>
</feature>
<dbReference type="AlphaFoldDB" id="A0A2P2KAX6"/>
<dbReference type="EMBL" id="GGEC01022411">
    <property type="protein sequence ID" value="MBX02895.1"/>
    <property type="molecule type" value="Transcribed_RNA"/>
</dbReference>
<dbReference type="GO" id="GO:0016301">
    <property type="term" value="F:kinase activity"/>
    <property type="evidence" value="ECO:0007669"/>
    <property type="project" value="UniProtKB-KW"/>
</dbReference>
<proteinExistence type="predicted"/>
<evidence type="ECO:0000313" key="2">
    <source>
        <dbReference type="EMBL" id="MBX02895.1"/>
    </source>
</evidence>